<organism evidence="2 3">
    <name type="scientific">Dreissena polymorpha</name>
    <name type="common">Zebra mussel</name>
    <name type="synonym">Mytilus polymorpha</name>
    <dbReference type="NCBI Taxonomy" id="45954"/>
    <lineage>
        <taxon>Eukaryota</taxon>
        <taxon>Metazoa</taxon>
        <taxon>Spiralia</taxon>
        <taxon>Lophotrochozoa</taxon>
        <taxon>Mollusca</taxon>
        <taxon>Bivalvia</taxon>
        <taxon>Autobranchia</taxon>
        <taxon>Heteroconchia</taxon>
        <taxon>Euheterodonta</taxon>
        <taxon>Imparidentia</taxon>
        <taxon>Neoheterodontei</taxon>
        <taxon>Myida</taxon>
        <taxon>Dreissenoidea</taxon>
        <taxon>Dreissenidae</taxon>
        <taxon>Dreissena</taxon>
    </lineage>
</organism>
<evidence type="ECO:0000256" key="1">
    <source>
        <dbReference type="SAM" id="MobiDB-lite"/>
    </source>
</evidence>
<dbReference type="AlphaFoldDB" id="A0A9D3Z0E8"/>
<protein>
    <submittedName>
        <fullName evidence="2">Uncharacterized protein</fullName>
    </submittedName>
</protein>
<reference evidence="2" key="1">
    <citation type="journal article" date="2019" name="bioRxiv">
        <title>The Genome of the Zebra Mussel, Dreissena polymorpha: A Resource for Invasive Species Research.</title>
        <authorList>
            <person name="McCartney M.A."/>
            <person name="Auch B."/>
            <person name="Kono T."/>
            <person name="Mallez S."/>
            <person name="Zhang Y."/>
            <person name="Obille A."/>
            <person name="Becker A."/>
            <person name="Abrahante J.E."/>
            <person name="Garbe J."/>
            <person name="Badalamenti J.P."/>
            <person name="Herman A."/>
            <person name="Mangelson H."/>
            <person name="Liachko I."/>
            <person name="Sullivan S."/>
            <person name="Sone E.D."/>
            <person name="Koren S."/>
            <person name="Silverstein K.A.T."/>
            <person name="Beckman K.B."/>
            <person name="Gohl D.M."/>
        </authorList>
    </citation>
    <scope>NUCLEOTIDE SEQUENCE</scope>
    <source>
        <strain evidence="2">Duluth1</strain>
        <tissue evidence="2">Whole animal</tissue>
    </source>
</reference>
<keyword evidence="3" id="KW-1185">Reference proteome</keyword>
<feature type="region of interest" description="Disordered" evidence="1">
    <location>
        <begin position="39"/>
        <end position="80"/>
    </location>
</feature>
<dbReference type="Proteomes" id="UP000828390">
    <property type="component" value="Unassembled WGS sequence"/>
</dbReference>
<proteinExistence type="predicted"/>
<gene>
    <name evidence="2" type="ORF">DPMN_069076</name>
</gene>
<accession>A0A9D3Z0E8</accession>
<evidence type="ECO:0000313" key="2">
    <source>
        <dbReference type="EMBL" id="KAH3709612.1"/>
    </source>
</evidence>
<name>A0A9D3Z0E8_DREPO</name>
<feature type="compositionally biased region" description="Acidic residues" evidence="1">
    <location>
        <begin position="39"/>
        <end position="74"/>
    </location>
</feature>
<dbReference type="EMBL" id="JAIWYP010000014">
    <property type="protein sequence ID" value="KAH3709612.1"/>
    <property type="molecule type" value="Genomic_DNA"/>
</dbReference>
<evidence type="ECO:0000313" key="3">
    <source>
        <dbReference type="Proteomes" id="UP000828390"/>
    </source>
</evidence>
<comment type="caution">
    <text evidence="2">The sequence shown here is derived from an EMBL/GenBank/DDBJ whole genome shotgun (WGS) entry which is preliminary data.</text>
</comment>
<sequence>MMNRVQHENDEAFTSGYEHTGLVDDEADHNRLVDDEAFPTDDDAFTADDEAFTTDDDAFTTDDEAFTTDDDAFPTDDGAFTTSQRLEDNEARTTAFTTDYYALTKDYREHHIR</sequence>
<reference evidence="2" key="2">
    <citation type="submission" date="2020-11" db="EMBL/GenBank/DDBJ databases">
        <authorList>
            <person name="McCartney M.A."/>
            <person name="Auch B."/>
            <person name="Kono T."/>
            <person name="Mallez S."/>
            <person name="Becker A."/>
            <person name="Gohl D.M."/>
            <person name="Silverstein K.A.T."/>
            <person name="Koren S."/>
            <person name="Bechman K.B."/>
            <person name="Herman A."/>
            <person name="Abrahante J.E."/>
            <person name="Garbe J."/>
        </authorList>
    </citation>
    <scope>NUCLEOTIDE SEQUENCE</scope>
    <source>
        <strain evidence="2">Duluth1</strain>
        <tissue evidence="2">Whole animal</tissue>
    </source>
</reference>